<evidence type="ECO:0000256" key="7">
    <source>
        <dbReference type="ARBA" id="ARBA00023136"/>
    </source>
</evidence>
<dbReference type="Gene3D" id="1.20.1640.10">
    <property type="entry name" value="Multidrug efflux transporter AcrB transmembrane domain"/>
    <property type="match status" value="2"/>
</dbReference>
<proteinExistence type="inferred from homology"/>
<dbReference type="Proteomes" id="UP000030185">
    <property type="component" value="Unassembled WGS sequence"/>
</dbReference>
<dbReference type="PANTHER" id="PTHR32063:SF17">
    <property type="entry name" value="CATION EFFLUX SYSTEM PROTEIN"/>
    <property type="match status" value="1"/>
</dbReference>
<dbReference type="NCBIfam" id="TIGR00914">
    <property type="entry name" value="2A0601"/>
    <property type="match status" value="1"/>
</dbReference>
<dbReference type="InterPro" id="IPR004763">
    <property type="entry name" value="CusA-like"/>
</dbReference>
<feature type="transmembrane region" description="Helical" evidence="8">
    <location>
        <begin position="888"/>
        <end position="907"/>
    </location>
</feature>
<keyword evidence="5 8" id="KW-0812">Transmembrane</keyword>
<evidence type="ECO:0000256" key="6">
    <source>
        <dbReference type="ARBA" id="ARBA00022989"/>
    </source>
</evidence>
<keyword evidence="4" id="KW-1003">Cell membrane</keyword>
<dbReference type="STRING" id="153721.MYP_3783"/>
<sequence length="1068" mass="117180">MISKLIAFSIKNRWVPIAGILAVIIGGIYVYTILRIEAYPDISDTNVVIITQYQGRAAEEVEQQVTMPIERSLNSVPGVIFRRSRTIFGLSVVQLTFDDNVEDFFARQYVSEKLKNAQLPPGVTPELGPLSSPTGEILRYVVRGNENYTPMDLKTLNDWVIIPKLLQTVGIADISSFGGPLKQYQVLTSPERLKKYNLTLKNLISSVEDNNLNTGGNIIERGEQGFAVRGIGAVANVRDLKKIVISSSGGVPIFLEDVASIEIGPPYPSGILGYSIPAEGIRENSGTEGIVLLKRGEDTKETLKRLKEKLNEVISNDLPEGVEIHVIYDRSNLIDFTLETVSHTLIEGITIVVIILVVFLGSFSSALVVAVTIPVALLFSFIMMKITGIPANLLSLGAIDFGIIVDGACIMVEHLVRSIKSAPVGDRKNGIYNFTTHSAQEIGKELFFSVAIIIIAYTPLFAMQRIEGKLFSPMAFTISFAILGSFICSITVVPVLISFIYKKKFEEVGDGFYNTRKNILSPLADLGNKAIASLKKINPYELVLIRTMQIPNFGFFLIFLIITGIGLLAVRTGTEFLPPLDEGSIFFRCNLPSGISIHKSAKLAPEIRKIISKHNQVKSILTQTGRNDEGTDPFGANRTEILINLNPYNEWVNDTSKAELVLKLKSELKAAFPGAYFAFGQPIIDQVTEVVNGSAADLAVTIAGENLTEIRSVGDRIKAIIKKIPGASDVGIEQEGPQGQIVVNINRENAARYGINVSDIQLMIEAAIGGKTISTVYEGTQRFDLVIRFLPESRSSIEDVKKMLVPSITGSQIPMSELADIRMVDGQTNIYRVEGKRIITVRANIRGRDQGGFAKEVAQKIKSMKLPRKFKTALGGQFENLDRVTSQLSYTIPFTLLLIGLLLFILYKDAVSMLITILSLPIGILGGLAALWVRDYYFNVSAGVGFVSLFGVAIMAGVLLVSSYNRELKDLSFAYTDLKDLRIRIISISLVQIKPILMMITVALIGLVPAATSHGIGSDIQRPLATVIIGGLLTCLLLIPIVLPSIYFSFFKWRIRKLVNGRKNTEID</sequence>
<gene>
    <name evidence="9" type="ORF">MYP_3783</name>
</gene>
<dbReference type="OrthoDB" id="636130at2"/>
<keyword evidence="10" id="KW-1185">Reference proteome</keyword>
<evidence type="ECO:0000256" key="5">
    <source>
        <dbReference type="ARBA" id="ARBA00022692"/>
    </source>
</evidence>
<feature type="transmembrane region" description="Helical" evidence="8">
    <location>
        <begin position="985"/>
        <end position="1012"/>
    </location>
</feature>
<evidence type="ECO:0000256" key="3">
    <source>
        <dbReference type="ARBA" id="ARBA00022448"/>
    </source>
</evidence>
<dbReference type="GO" id="GO:0008324">
    <property type="term" value="F:monoatomic cation transmembrane transporter activity"/>
    <property type="evidence" value="ECO:0007669"/>
    <property type="project" value="InterPro"/>
</dbReference>
<feature type="transmembrane region" description="Helical" evidence="8">
    <location>
        <begin position="478"/>
        <end position="501"/>
    </location>
</feature>
<dbReference type="InterPro" id="IPR001036">
    <property type="entry name" value="Acrflvin-R"/>
</dbReference>
<feature type="transmembrane region" description="Helical" evidence="8">
    <location>
        <begin position="12"/>
        <end position="34"/>
    </location>
</feature>
<feature type="transmembrane region" description="Helical" evidence="8">
    <location>
        <begin position="446"/>
        <end position="466"/>
    </location>
</feature>
<dbReference type="SUPFAM" id="SSF82714">
    <property type="entry name" value="Multidrug efflux transporter AcrB TolC docking domain, DN and DC subdomains"/>
    <property type="match status" value="2"/>
</dbReference>
<comment type="caution">
    <text evidence="9">The sequence shown here is derived from an EMBL/GenBank/DDBJ whole genome shotgun (WGS) entry which is preliminary data.</text>
</comment>
<organism evidence="9 10">
    <name type="scientific">Sporocytophaga myxococcoides</name>
    <dbReference type="NCBI Taxonomy" id="153721"/>
    <lineage>
        <taxon>Bacteria</taxon>
        <taxon>Pseudomonadati</taxon>
        <taxon>Bacteroidota</taxon>
        <taxon>Cytophagia</taxon>
        <taxon>Cytophagales</taxon>
        <taxon>Cytophagaceae</taxon>
        <taxon>Sporocytophaga</taxon>
    </lineage>
</organism>
<dbReference type="AlphaFoldDB" id="A0A098LK34"/>
<dbReference type="RefSeq" id="WP_045466639.1">
    <property type="nucleotide sequence ID" value="NZ_BBLT01000008.1"/>
</dbReference>
<feature type="transmembrane region" description="Helical" evidence="8">
    <location>
        <begin position="553"/>
        <end position="570"/>
    </location>
</feature>
<dbReference type="Gene3D" id="3.30.70.1430">
    <property type="entry name" value="Multidrug efflux transporter AcrB pore domain"/>
    <property type="match status" value="2"/>
</dbReference>
<reference evidence="9 10" key="1">
    <citation type="submission" date="2014-09" db="EMBL/GenBank/DDBJ databases">
        <title>Sporocytophaga myxococcoides PG-01 genome sequencing.</title>
        <authorList>
            <person name="Liu L."/>
            <person name="Gao P.J."/>
            <person name="Chen G.J."/>
            <person name="Wang L.S."/>
        </authorList>
    </citation>
    <scope>NUCLEOTIDE SEQUENCE [LARGE SCALE GENOMIC DNA]</scope>
    <source>
        <strain evidence="9 10">PG-01</strain>
    </source>
</reference>
<keyword evidence="3" id="KW-0813">Transport</keyword>
<dbReference type="SUPFAM" id="SSF82866">
    <property type="entry name" value="Multidrug efflux transporter AcrB transmembrane domain"/>
    <property type="match status" value="2"/>
</dbReference>
<dbReference type="Gene3D" id="3.30.70.1440">
    <property type="entry name" value="Multidrug efflux transporter AcrB pore domain"/>
    <property type="match status" value="1"/>
</dbReference>
<dbReference type="PRINTS" id="PR00702">
    <property type="entry name" value="ACRIFLAVINRP"/>
</dbReference>
<accession>A0A098LK34</accession>
<dbReference type="EMBL" id="BBLT01000008">
    <property type="protein sequence ID" value="GAL86553.1"/>
    <property type="molecule type" value="Genomic_DNA"/>
</dbReference>
<comment type="similarity">
    <text evidence="2">Belongs to the resistance-nodulation-cell division (RND) (TC 2.A.6) family.</text>
</comment>
<dbReference type="eggNOG" id="COG3696">
    <property type="taxonomic scope" value="Bacteria"/>
</dbReference>
<dbReference type="PANTHER" id="PTHR32063">
    <property type="match status" value="1"/>
</dbReference>
<evidence type="ECO:0000256" key="1">
    <source>
        <dbReference type="ARBA" id="ARBA00004651"/>
    </source>
</evidence>
<protein>
    <submittedName>
        <fullName evidence="9">Cation transporter</fullName>
    </submittedName>
</protein>
<dbReference type="Pfam" id="PF00873">
    <property type="entry name" value="ACR_tran"/>
    <property type="match status" value="1"/>
</dbReference>
<dbReference type="InterPro" id="IPR027463">
    <property type="entry name" value="AcrB_DN_DC_subdom"/>
</dbReference>
<dbReference type="SUPFAM" id="SSF82693">
    <property type="entry name" value="Multidrug efflux transporter AcrB pore domain, PN1, PN2, PC1 and PC2 subdomains"/>
    <property type="match status" value="3"/>
</dbReference>
<feature type="transmembrane region" description="Helical" evidence="8">
    <location>
        <begin position="945"/>
        <end position="964"/>
    </location>
</feature>
<evidence type="ECO:0000256" key="2">
    <source>
        <dbReference type="ARBA" id="ARBA00010942"/>
    </source>
</evidence>
<feature type="transmembrane region" description="Helical" evidence="8">
    <location>
        <begin position="914"/>
        <end position="933"/>
    </location>
</feature>
<dbReference type="GO" id="GO:0005886">
    <property type="term" value="C:plasma membrane"/>
    <property type="evidence" value="ECO:0007669"/>
    <property type="project" value="UniProtKB-SubCell"/>
</dbReference>
<dbReference type="Gene3D" id="3.30.70.1320">
    <property type="entry name" value="Multidrug efflux transporter AcrB pore domain like"/>
    <property type="match status" value="1"/>
</dbReference>
<keyword evidence="7 8" id="KW-0472">Membrane</keyword>
<feature type="transmembrane region" description="Helical" evidence="8">
    <location>
        <begin position="1024"/>
        <end position="1048"/>
    </location>
</feature>
<evidence type="ECO:0000313" key="10">
    <source>
        <dbReference type="Proteomes" id="UP000030185"/>
    </source>
</evidence>
<keyword evidence="6 8" id="KW-1133">Transmembrane helix</keyword>
<evidence type="ECO:0000256" key="8">
    <source>
        <dbReference type="SAM" id="Phobius"/>
    </source>
</evidence>
<dbReference type="Gene3D" id="3.30.2090.10">
    <property type="entry name" value="Multidrug efflux transporter AcrB TolC docking domain, DN and DC subdomains"/>
    <property type="match status" value="2"/>
</dbReference>
<dbReference type="GO" id="GO:0042910">
    <property type="term" value="F:xenobiotic transmembrane transporter activity"/>
    <property type="evidence" value="ECO:0007669"/>
    <property type="project" value="TreeGrafter"/>
</dbReference>
<evidence type="ECO:0000313" key="9">
    <source>
        <dbReference type="EMBL" id="GAL86553.1"/>
    </source>
</evidence>
<evidence type="ECO:0000256" key="4">
    <source>
        <dbReference type="ARBA" id="ARBA00022475"/>
    </source>
</evidence>
<name>A0A098LK34_9BACT</name>
<comment type="subcellular location">
    <subcellularLocation>
        <location evidence="1">Cell membrane</location>
        <topology evidence="1">Multi-pass membrane protein</topology>
    </subcellularLocation>
</comment>
<feature type="transmembrane region" description="Helical" evidence="8">
    <location>
        <begin position="341"/>
        <end position="360"/>
    </location>
</feature>